<name>A0A1D3TTK0_9FIRM</name>
<gene>
    <name evidence="5" type="ORF">SAMN05421730_100992</name>
</gene>
<dbReference type="RefSeq" id="WP_091233217.1">
    <property type="nucleotide sequence ID" value="NZ_FMKA01000009.1"/>
</dbReference>
<dbReference type="InterPro" id="IPR001034">
    <property type="entry name" value="DeoR_HTH"/>
</dbReference>
<dbReference type="OrthoDB" id="9797223at2"/>
<evidence type="ECO:0000256" key="1">
    <source>
        <dbReference type="ARBA" id="ARBA00023015"/>
    </source>
</evidence>
<keyword evidence="6" id="KW-1185">Reference proteome</keyword>
<organism evidence="5 6">
    <name type="scientific">Anaerobium acetethylicum</name>
    <dbReference type="NCBI Taxonomy" id="1619234"/>
    <lineage>
        <taxon>Bacteria</taxon>
        <taxon>Bacillati</taxon>
        <taxon>Bacillota</taxon>
        <taxon>Clostridia</taxon>
        <taxon>Lachnospirales</taxon>
        <taxon>Lachnospiraceae</taxon>
        <taxon>Anaerobium</taxon>
    </lineage>
</organism>
<dbReference type="InterPro" id="IPR036390">
    <property type="entry name" value="WH_DNA-bd_sf"/>
</dbReference>
<sequence>MLAAERYIKILELINRTGSVQVDQLSAILEVSPMTIRRDLEKLQACNKIERCHGGAVIKKEIQFGSKEHDHRNEKIEIAKKCAEYVTPGSSVFLDAGTTTYEIALLIQNVENLTVLTNDLEIAALFKKTDAEIVVCGGHVNKENGRIYGYLANQMIENFHLNIGFFGAGSIDESYNVLTADVDKASFNRLIMEKCQRTFLAIDESKFTSKAMFRINNFKDYTGIITNKIYSQDEMGKMEDLGINLTFAYILSNIC</sequence>
<dbReference type="PROSITE" id="PS51000">
    <property type="entry name" value="HTH_DEOR_2"/>
    <property type="match status" value="1"/>
</dbReference>
<evidence type="ECO:0000256" key="3">
    <source>
        <dbReference type="ARBA" id="ARBA00023163"/>
    </source>
</evidence>
<dbReference type="Gene3D" id="3.40.50.1360">
    <property type="match status" value="1"/>
</dbReference>
<dbReference type="SUPFAM" id="SSF100950">
    <property type="entry name" value="NagB/RpiA/CoA transferase-like"/>
    <property type="match status" value="1"/>
</dbReference>
<dbReference type="SMART" id="SM01134">
    <property type="entry name" value="DeoRC"/>
    <property type="match status" value="1"/>
</dbReference>
<dbReference type="SUPFAM" id="SSF46785">
    <property type="entry name" value="Winged helix' DNA-binding domain"/>
    <property type="match status" value="1"/>
</dbReference>
<dbReference type="GO" id="GO:0003677">
    <property type="term" value="F:DNA binding"/>
    <property type="evidence" value="ECO:0007669"/>
    <property type="project" value="UniProtKB-KW"/>
</dbReference>
<dbReference type="InterPro" id="IPR037171">
    <property type="entry name" value="NagB/RpiA_transferase-like"/>
</dbReference>
<protein>
    <submittedName>
        <fullName evidence="5">DeoR family transcriptional regulator, glycerol-3-phosphate regulon repressor</fullName>
    </submittedName>
</protein>
<dbReference type="GO" id="GO:0003700">
    <property type="term" value="F:DNA-binding transcription factor activity"/>
    <property type="evidence" value="ECO:0007669"/>
    <property type="project" value="InterPro"/>
</dbReference>
<keyword evidence="3" id="KW-0804">Transcription</keyword>
<dbReference type="Pfam" id="PF00455">
    <property type="entry name" value="DeoRC"/>
    <property type="match status" value="1"/>
</dbReference>
<keyword evidence="2" id="KW-0238">DNA-binding</keyword>
<feature type="domain" description="HTH deoR-type" evidence="4">
    <location>
        <begin position="3"/>
        <end position="58"/>
    </location>
</feature>
<dbReference type="InterPro" id="IPR018356">
    <property type="entry name" value="Tscrpt_reg_HTH_DeoR_CS"/>
</dbReference>
<dbReference type="PRINTS" id="PR00037">
    <property type="entry name" value="HTHLACR"/>
</dbReference>
<dbReference type="Proteomes" id="UP000199315">
    <property type="component" value="Unassembled WGS sequence"/>
</dbReference>
<dbReference type="STRING" id="1619234.SAMN05421730_100992"/>
<dbReference type="InterPro" id="IPR036388">
    <property type="entry name" value="WH-like_DNA-bd_sf"/>
</dbReference>
<evidence type="ECO:0000313" key="5">
    <source>
        <dbReference type="EMBL" id="SCP97280.1"/>
    </source>
</evidence>
<dbReference type="Pfam" id="PF08220">
    <property type="entry name" value="HTH_DeoR"/>
    <property type="match status" value="1"/>
</dbReference>
<evidence type="ECO:0000256" key="2">
    <source>
        <dbReference type="ARBA" id="ARBA00023125"/>
    </source>
</evidence>
<dbReference type="PANTHER" id="PTHR30363">
    <property type="entry name" value="HTH-TYPE TRANSCRIPTIONAL REGULATOR SRLR-RELATED"/>
    <property type="match status" value="1"/>
</dbReference>
<evidence type="ECO:0000313" key="6">
    <source>
        <dbReference type="Proteomes" id="UP000199315"/>
    </source>
</evidence>
<accession>A0A1D3TTK0</accession>
<dbReference type="PANTHER" id="PTHR30363:SF46">
    <property type="entry name" value="LYSR FAMILY TRANSCRIPTIONAL REGULATOR"/>
    <property type="match status" value="1"/>
</dbReference>
<dbReference type="Gene3D" id="1.10.10.10">
    <property type="entry name" value="Winged helix-like DNA-binding domain superfamily/Winged helix DNA-binding domain"/>
    <property type="match status" value="1"/>
</dbReference>
<dbReference type="SMART" id="SM00420">
    <property type="entry name" value="HTH_DEOR"/>
    <property type="match status" value="1"/>
</dbReference>
<keyword evidence="1" id="KW-0805">Transcription regulation</keyword>
<proteinExistence type="predicted"/>
<reference evidence="5 6" key="1">
    <citation type="submission" date="2016-09" db="EMBL/GenBank/DDBJ databases">
        <authorList>
            <person name="Capua I."/>
            <person name="De Benedictis P."/>
            <person name="Joannis T."/>
            <person name="Lombin L.H."/>
            <person name="Cattoli G."/>
        </authorList>
    </citation>
    <scope>NUCLEOTIDE SEQUENCE [LARGE SCALE GENOMIC DNA]</scope>
    <source>
        <strain evidence="5 6">GluBS11</strain>
    </source>
</reference>
<dbReference type="PROSITE" id="PS00894">
    <property type="entry name" value="HTH_DEOR_1"/>
    <property type="match status" value="1"/>
</dbReference>
<dbReference type="InterPro" id="IPR050313">
    <property type="entry name" value="Carb_Metab_HTH_regulators"/>
</dbReference>
<dbReference type="InterPro" id="IPR014036">
    <property type="entry name" value="DeoR-like_C"/>
</dbReference>
<dbReference type="AlphaFoldDB" id="A0A1D3TTK0"/>
<dbReference type="EMBL" id="FMKA01000009">
    <property type="protein sequence ID" value="SCP97280.1"/>
    <property type="molecule type" value="Genomic_DNA"/>
</dbReference>
<evidence type="ECO:0000259" key="4">
    <source>
        <dbReference type="PROSITE" id="PS51000"/>
    </source>
</evidence>